<gene>
    <name evidence="2" type="ORF">KQI68_00900</name>
</gene>
<organism evidence="2 3">
    <name type="scientific">Peptoniphilus ovalis</name>
    <dbReference type="NCBI Taxonomy" id="2841503"/>
    <lineage>
        <taxon>Bacteria</taxon>
        <taxon>Bacillati</taxon>
        <taxon>Bacillota</taxon>
        <taxon>Tissierellia</taxon>
        <taxon>Tissierellales</taxon>
        <taxon>Peptoniphilaceae</taxon>
        <taxon>Peptoniphilus</taxon>
    </lineage>
</organism>
<dbReference type="Proteomes" id="UP000783742">
    <property type="component" value="Unassembled WGS sequence"/>
</dbReference>
<dbReference type="SMART" id="SM00849">
    <property type="entry name" value="Lactamase_B"/>
    <property type="match status" value="1"/>
</dbReference>
<protein>
    <submittedName>
        <fullName evidence="2">MBL fold metallo-hydrolase</fullName>
    </submittedName>
</protein>
<proteinExistence type="predicted"/>
<dbReference type="PANTHER" id="PTHR47619">
    <property type="entry name" value="METALLO-HYDROLASE YYCJ-RELATED"/>
    <property type="match status" value="1"/>
</dbReference>
<dbReference type="RefSeq" id="WP_216548111.1">
    <property type="nucleotide sequence ID" value="NZ_JAHLQO010000001.1"/>
</dbReference>
<dbReference type="Pfam" id="PF00753">
    <property type="entry name" value="Lactamase_B"/>
    <property type="match status" value="1"/>
</dbReference>
<comment type="caution">
    <text evidence="2">The sequence shown here is derived from an EMBL/GenBank/DDBJ whole genome shotgun (WGS) entry which is preliminary data.</text>
</comment>
<evidence type="ECO:0000259" key="1">
    <source>
        <dbReference type="SMART" id="SM00849"/>
    </source>
</evidence>
<evidence type="ECO:0000313" key="2">
    <source>
        <dbReference type="EMBL" id="MBU5668390.1"/>
    </source>
</evidence>
<reference evidence="2 3" key="1">
    <citation type="submission" date="2021-06" db="EMBL/GenBank/DDBJ databases">
        <authorList>
            <person name="Sun Q."/>
            <person name="Li D."/>
        </authorList>
    </citation>
    <scope>NUCLEOTIDE SEQUENCE [LARGE SCALE GENOMIC DNA]</scope>
    <source>
        <strain evidence="2 3">MSJ-1</strain>
    </source>
</reference>
<feature type="domain" description="Metallo-beta-lactamase" evidence="1">
    <location>
        <begin position="11"/>
        <end position="181"/>
    </location>
</feature>
<dbReference type="PANTHER" id="PTHR47619:SF1">
    <property type="entry name" value="EXODEOXYRIBONUCLEASE WALJ"/>
    <property type="match status" value="1"/>
</dbReference>
<keyword evidence="3" id="KW-1185">Reference proteome</keyword>
<evidence type="ECO:0000313" key="3">
    <source>
        <dbReference type="Proteomes" id="UP000783742"/>
    </source>
</evidence>
<sequence length="261" mass="29192">MKFCSLASGSSGNCQYIEYKDTKILIDAGLSGKKIEENLASIGVNPSELDAIFVTHEHIDHIKSVGVLSRRYNLKVFSNMMTLDGMLPTIKKLDSSNVFIFENGKDFTFKDLDIMPISTFHDCANGCGFVVKGDKKISLLTDTGWVNKEAMDNMEDSDIYYLESNHDVDMLINGTYPYPTKQRILSTKGHLSNENAGEVLSMILKKKGEKVMLGHLSTDNNLPELALDTIKKILLSEHKEENVDYTIEVAPRYVPSTILEI</sequence>
<dbReference type="EMBL" id="JAHLQO010000001">
    <property type="protein sequence ID" value="MBU5668390.1"/>
    <property type="molecule type" value="Genomic_DNA"/>
</dbReference>
<accession>A0ABS6FDY3</accession>
<dbReference type="InterPro" id="IPR052533">
    <property type="entry name" value="WalJ/YycJ-like"/>
</dbReference>
<name>A0ABS6FDY3_9FIRM</name>
<dbReference type="InterPro" id="IPR001279">
    <property type="entry name" value="Metallo-B-lactamas"/>
</dbReference>